<keyword evidence="1" id="KW-0472">Membrane</keyword>
<organism evidence="2 3">
    <name type="scientific">Cylindrotheca closterium</name>
    <dbReference type="NCBI Taxonomy" id="2856"/>
    <lineage>
        <taxon>Eukaryota</taxon>
        <taxon>Sar</taxon>
        <taxon>Stramenopiles</taxon>
        <taxon>Ochrophyta</taxon>
        <taxon>Bacillariophyta</taxon>
        <taxon>Bacillariophyceae</taxon>
        <taxon>Bacillariophycidae</taxon>
        <taxon>Bacillariales</taxon>
        <taxon>Bacillariaceae</taxon>
        <taxon>Cylindrotheca</taxon>
    </lineage>
</organism>
<evidence type="ECO:0000313" key="2">
    <source>
        <dbReference type="EMBL" id="CAJ1960316.1"/>
    </source>
</evidence>
<feature type="transmembrane region" description="Helical" evidence="1">
    <location>
        <begin position="230"/>
        <end position="248"/>
    </location>
</feature>
<comment type="caution">
    <text evidence="2">The sequence shown here is derived from an EMBL/GenBank/DDBJ whole genome shotgun (WGS) entry which is preliminary data.</text>
</comment>
<dbReference type="AlphaFoldDB" id="A0AAD2G2G6"/>
<reference evidence="2" key="1">
    <citation type="submission" date="2023-08" db="EMBL/GenBank/DDBJ databases">
        <authorList>
            <person name="Audoor S."/>
            <person name="Bilcke G."/>
        </authorList>
    </citation>
    <scope>NUCLEOTIDE SEQUENCE</scope>
</reference>
<feature type="transmembrane region" description="Helical" evidence="1">
    <location>
        <begin position="20"/>
        <end position="39"/>
    </location>
</feature>
<dbReference type="Proteomes" id="UP001295423">
    <property type="component" value="Unassembled WGS sequence"/>
</dbReference>
<proteinExistence type="predicted"/>
<gene>
    <name evidence="2" type="ORF">CYCCA115_LOCUS18670</name>
</gene>
<accession>A0AAD2G2G6</accession>
<protein>
    <recommendedName>
        <fullName evidence="4">DUF2306 domain-containing protein</fullName>
    </recommendedName>
</protein>
<keyword evidence="1" id="KW-0812">Transmembrane</keyword>
<evidence type="ECO:0000313" key="3">
    <source>
        <dbReference type="Proteomes" id="UP001295423"/>
    </source>
</evidence>
<evidence type="ECO:0008006" key="4">
    <source>
        <dbReference type="Google" id="ProtNLM"/>
    </source>
</evidence>
<feature type="transmembrane region" description="Helical" evidence="1">
    <location>
        <begin position="193"/>
        <end position="210"/>
    </location>
</feature>
<keyword evidence="3" id="KW-1185">Reference proteome</keyword>
<name>A0AAD2G2G6_9STRA</name>
<feature type="transmembrane region" description="Helical" evidence="1">
    <location>
        <begin position="116"/>
        <end position="136"/>
    </location>
</feature>
<feature type="transmembrane region" description="Helical" evidence="1">
    <location>
        <begin position="162"/>
        <end position="181"/>
    </location>
</feature>
<keyword evidence="1" id="KW-1133">Transmembrane helix</keyword>
<dbReference type="EMBL" id="CAKOGP040002058">
    <property type="protein sequence ID" value="CAJ1960316.1"/>
    <property type="molecule type" value="Genomic_DNA"/>
</dbReference>
<evidence type="ECO:0000256" key="1">
    <source>
        <dbReference type="SAM" id="Phobius"/>
    </source>
</evidence>
<sequence length="260" mass="29705">MTESTTKENNVVSSRSILKWIYLLATFLSLFMVGWILVYPSSWLMGHSEQHDDWINKTLVEPYDGTQIHPKVVTKYKGHPDVQFTHTLPAAIWSAAIPFQLHEGFRKTYKTSHRRAGYAFLGSSLLMTVGMFLIVIKKLTFDYDYEGLAPPLSKFEEIQTKATILGMGLWFAFTSSMAVTEARKKRFQSHKHYIYRHVGSGLWVAIQRLLIPVFGPQKNPEAMRDRFGDAAFIGFVLSFSLGELAVYLDRQTTGKQIKTQ</sequence>